<name>A0A818MBR3_9BILA</name>
<dbReference type="EMBL" id="CAJNYT010003638">
    <property type="protein sequence ID" value="CAF3586647.1"/>
    <property type="molecule type" value="Genomic_DNA"/>
</dbReference>
<evidence type="ECO:0000313" key="2">
    <source>
        <dbReference type="Proteomes" id="UP000663872"/>
    </source>
</evidence>
<reference evidence="1" key="1">
    <citation type="submission" date="2021-02" db="EMBL/GenBank/DDBJ databases">
        <authorList>
            <person name="Nowell W R."/>
        </authorList>
    </citation>
    <scope>NUCLEOTIDE SEQUENCE</scope>
</reference>
<accession>A0A818MBR3</accession>
<sequence>MSSTLRRIKSWLRNRLRGNIGEILLKLSNLDIQLTSGVINFIARDFIKDSGRAKPIPNPKSLCESWGVPATKTTSLFMAENSVYDDDSEIDSLNADSTTMDIYDDVTVSTDSSTLIFNLCNNMAKRIKDQAVNTIEHTIVDTSSKT</sequence>
<organism evidence="1 2">
    <name type="scientific">Rotaria socialis</name>
    <dbReference type="NCBI Taxonomy" id="392032"/>
    <lineage>
        <taxon>Eukaryota</taxon>
        <taxon>Metazoa</taxon>
        <taxon>Spiralia</taxon>
        <taxon>Gnathifera</taxon>
        <taxon>Rotifera</taxon>
        <taxon>Eurotatoria</taxon>
        <taxon>Bdelloidea</taxon>
        <taxon>Philodinida</taxon>
        <taxon>Philodinidae</taxon>
        <taxon>Rotaria</taxon>
    </lineage>
</organism>
<comment type="caution">
    <text evidence="1">The sequence shown here is derived from an EMBL/GenBank/DDBJ whole genome shotgun (WGS) entry which is preliminary data.</text>
</comment>
<proteinExistence type="predicted"/>
<dbReference type="AlphaFoldDB" id="A0A818MBR3"/>
<protein>
    <submittedName>
        <fullName evidence="1">Uncharacterized protein</fullName>
    </submittedName>
</protein>
<evidence type="ECO:0000313" key="1">
    <source>
        <dbReference type="EMBL" id="CAF3586647.1"/>
    </source>
</evidence>
<dbReference type="Proteomes" id="UP000663872">
    <property type="component" value="Unassembled WGS sequence"/>
</dbReference>
<gene>
    <name evidence="1" type="ORF">GRG538_LOCUS21986</name>
</gene>